<evidence type="ECO:0000313" key="4">
    <source>
        <dbReference type="Proteomes" id="UP000319804"/>
    </source>
</evidence>
<comment type="caution">
    <text evidence="3">The sequence shown here is derived from an EMBL/GenBank/DDBJ whole genome shotgun (WGS) entry which is preliminary data.</text>
</comment>
<dbReference type="EMBL" id="VFPS01000002">
    <property type="protein sequence ID" value="TQM99067.1"/>
    <property type="molecule type" value="Genomic_DNA"/>
</dbReference>
<keyword evidence="2" id="KW-1133">Transmembrane helix</keyword>
<protein>
    <submittedName>
        <fullName evidence="3">Uncharacterized protein</fullName>
    </submittedName>
</protein>
<dbReference type="AlphaFoldDB" id="A0A4Y3UKD6"/>
<feature type="compositionally biased region" description="Low complexity" evidence="1">
    <location>
        <begin position="149"/>
        <end position="169"/>
    </location>
</feature>
<dbReference type="RefSeq" id="WP_141378887.1">
    <property type="nucleotide sequence ID" value="NZ_BJNA01000002.1"/>
</dbReference>
<sequence>MKAWIVRFVSLYVFNVVVLLVIGLLTPAHVGWAVLWASVILTLAELFVKPLLRGAFAKSAAESAGDRTRIGEALVQLLLVLAVAAIIWIITLVLTGVNARGSWFWAYVLPPVIIAIGWALYARIDDRIEARAGGYYDRATAGIRGGRAGADATASPGAGTSGITSASAAEADDGLTPEQRKMLDDLGKS</sequence>
<name>A0A4Y3UKD6_9MICO</name>
<keyword evidence="2" id="KW-0812">Transmembrane</keyword>
<feature type="transmembrane region" description="Helical" evidence="2">
    <location>
        <begin position="103"/>
        <end position="121"/>
    </location>
</feature>
<keyword evidence="2" id="KW-0472">Membrane</keyword>
<feature type="compositionally biased region" description="Basic and acidic residues" evidence="1">
    <location>
        <begin position="178"/>
        <end position="189"/>
    </location>
</feature>
<dbReference type="OrthoDB" id="5082247at2"/>
<evidence type="ECO:0000256" key="2">
    <source>
        <dbReference type="SAM" id="Phobius"/>
    </source>
</evidence>
<feature type="transmembrane region" description="Helical" evidence="2">
    <location>
        <begin position="73"/>
        <end position="97"/>
    </location>
</feature>
<evidence type="ECO:0000256" key="1">
    <source>
        <dbReference type="SAM" id="MobiDB-lite"/>
    </source>
</evidence>
<organism evidence="3 4">
    <name type="scientific">Microbacterium lacticum</name>
    <dbReference type="NCBI Taxonomy" id="33885"/>
    <lineage>
        <taxon>Bacteria</taxon>
        <taxon>Bacillati</taxon>
        <taxon>Actinomycetota</taxon>
        <taxon>Actinomycetes</taxon>
        <taxon>Micrococcales</taxon>
        <taxon>Microbacteriaceae</taxon>
        <taxon>Microbacterium</taxon>
    </lineage>
</organism>
<dbReference type="Proteomes" id="UP000319804">
    <property type="component" value="Unassembled WGS sequence"/>
</dbReference>
<gene>
    <name evidence="3" type="ORF">FHX68_1792</name>
</gene>
<reference evidence="3 4" key="1">
    <citation type="submission" date="2019-06" db="EMBL/GenBank/DDBJ databases">
        <title>Sequencing the genomes of 1000 actinobacteria strains.</title>
        <authorList>
            <person name="Klenk H.-P."/>
        </authorList>
    </citation>
    <scope>NUCLEOTIDE SEQUENCE [LARGE SCALE GENOMIC DNA]</scope>
    <source>
        <strain evidence="3 4">DSM 20427</strain>
    </source>
</reference>
<proteinExistence type="predicted"/>
<accession>A0A4Y3UKD6</accession>
<keyword evidence="4" id="KW-1185">Reference proteome</keyword>
<feature type="region of interest" description="Disordered" evidence="1">
    <location>
        <begin position="147"/>
        <end position="189"/>
    </location>
</feature>
<evidence type="ECO:0000313" key="3">
    <source>
        <dbReference type="EMBL" id="TQM99067.1"/>
    </source>
</evidence>
<feature type="transmembrane region" description="Helical" evidence="2">
    <location>
        <begin position="31"/>
        <end position="52"/>
    </location>
</feature>
<feature type="transmembrane region" description="Helical" evidence="2">
    <location>
        <begin position="5"/>
        <end position="25"/>
    </location>
</feature>